<feature type="chain" id="PRO_5016061553" evidence="2">
    <location>
        <begin position="24"/>
        <end position="192"/>
    </location>
</feature>
<protein>
    <submittedName>
        <fullName evidence="3">Uncharacterized protein</fullName>
    </submittedName>
</protein>
<feature type="compositionally biased region" description="Low complexity" evidence="1">
    <location>
        <begin position="49"/>
        <end position="74"/>
    </location>
</feature>
<comment type="caution">
    <text evidence="3">The sequence shown here is derived from an EMBL/GenBank/DDBJ whole genome shotgun (WGS) entry which is preliminary data.</text>
</comment>
<proteinExistence type="predicted"/>
<accession>A0A2W5UR25</accession>
<evidence type="ECO:0000256" key="1">
    <source>
        <dbReference type="SAM" id="MobiDB-lite"/>
    </source>
</evidence>
<name>A0A2W5UR25_CERSP</name>
<sequence>MRRSLFPLLLALPVLVACQLALPGGKDAPQPAAVGGDAISTTSLDVSDAPPAEAGKAAEKAPAPALENAAADAPRMTEGELAKNAPAAAPEKTEAAIEAAAAAAAPPPPEPVKSPSQIACEKKGGRYSAAGEGVFACVTPTRDAGKQCSKEGDCQGLCLARSRSCSPFTPVFGCQEILQRDGRQVTECLSLN</sequence>
<dbReference type="EMBL" id="QFQS01000001">
    <property type="protein sequence ID" value="PZR00241.1"/>
    <property type="molecule type" value="Genomic_DNA"/>
</dbReference>
<evidence type="ECO:0000313" key="3">
    <source>
        <dbReference type="EMBL" id="PZR00241.1"/>
    </source>
</evidence>
<evidence type="ECO:0000256" key="2">
    <source>
        <dbReference type="SAM" id="SignalP"/>
    </source>
</evidence>
<dbReference type="PROSITE" id="PS51257">
    <property type="entry name" value="PROKAR_LIPOPROTEIN"/>
    <property type="match status" value="1"/>
</dbReference>
<feature type="signal peptide" evidence="2">
    <location>
        <begin position="1"/>
        <end position="23"/>
    </location>
</feature>
<keyword evidence="2" id="KW-0732">Signal</keyword>
<gene>
    <name evidence="3" type="ORF">DI533_06545</name>
</gene>
<feature type="compositionally biased region" description="Low complexity" evidence="1">
    <location>
        <begin position="85"/>
        <end position="104"/>
    </location>
</feature>
<organism evidence="3 4">
    <name type="scientific">Cereibacter sphaeroides</name>
    <name type="common">Rhodobacter sphaeroides</name>
    <dbReference type="NCBI Taxonomy" id="1063"/>
    <lineage>
        <taxon>Bacteria</taxon>
        <taxon>Pseudomonadati</taxon>
        <taxon>Pseudomonadota</taxon>
        <taxon>Alphaproteobacteria</taxon>
        <taxon>Rhodobacterales</taxon>
        <taxon>Paracoccaceae</taxon>
        <taxon>Cereibacter</taxon>
    </lineage>
</organism>
<reference evidence="3 4" key="1">
    <citation type="submission" date="2017-08" db="EMBL/GenBank/DDBJ databases">
        <title>Infants hospitalized years apart are colonized by the same room-sourced microbial strains.</title>
        <authorList>
            <person name="Brooks B."/>
            <person name="Olm M.R."/>
            <person name="Firek B.A."/>
            <person name="Baker R."/>
            <person name="Thomas B.C."/>
            <person name="Morowitz M.J."/>
            <person name="Banfield J.F."/>
        </authorList>
    </citation>
    <scope>NUCLEOTIDE SEQUENCE [LARGE SCALE GENOMIC DNA]</scope>
    <source>
        <strain evidence="3">S2_003_000_R2_11</strain>
    </source>
</reference>
<dbReference type="AlphaFoldDB" id="A0A2W5UR25"/>
<feature type="region of interest" description="Disordered" evidence="1">
    <location>
        <begin position="44"/>
        <end position="116"/>
    </location>
</feature>
<evidence type="ECO:0000313" key="4">
    <source>
        <dbReference type="Proteomes" id="UP000248975"/>
    </source>
</evidence>
<dbReference type="Proteomes" id="UP000248975">
    <property type="component" value="Unassembled WGS sequence"/>
</dbReference>